<dbReference type="AlphaFoldDB" id="A0A1Y2J520"/>
<keyword evidence="3" id="KW-1185">Reference proteome</keyword>
<feature type="chain" id="PRO_5012779313" evidence="1">
    <location>
        <begin position="33"/>
        <end position="51"/>
    </location>
</feature>
<gene>
    <name evidence="2" type="ORF">PYCCODRAFT_1430537</name>
</gene>
<evidence type="ECO:0000313" key="2">
    <source>
        <dbReference type="EMBL" id="OSD07292.1"/>
    </source>
</evidence>
<dbReference type="EMBL" id="KZ084088">
    <property type="protein sequence ID" value="OSD07292.1"/>
    <property type="molecule type" value="Genomic_DNA"/>
</dbReference>
<evidence type="ECO:0000256" key="1">
    <source>
        <dbReference type="SAM" id="SignalP"/>
    </source>
</evidence>
<sequence length="51" mass="5497">MWPEPLRACSIANRPQLLLALALVLVLVPAEAAVADEKDSGGLQSQRSPWD</sequence>
<evidence type="ECO:0000313" key="3">
    <source>
        <dbReference type="Proteomes" id="UP000193067"/>
    </source>
</evidence>
<proteinExistence type="predicted"/>
<reference evidence="2 3" key="1">
    <citation type="journal article" date="2015" name="Biotechnol. Biofuels">
        <title>Enhanced degradation of softwood versus hardwood by the white-rot fungus Pycnoporus coccineus.</title>
        <authorList>
            <person name="Couturier M."/>
            <person name="Navarro D."/>
            <person name="Chevret D."/>
            <person name="Henrissat B."/>
            <person name="Piumi F."/>
            <person name="Ruiz-Duenas F.J."/>
            <person name="Martinez A.T."/>
            <person name="Grigoriev I.V."/>
            <person name="Riley R."/>
            <person name="Lipzen A."/>
            <person name="Berrin J.G."/>
            <person name="Master E.R."/>
            <person name="Rosso M.N."/>
        </authorList>
    </citation>
    <scope>NUCLEOTIDE SEQUENCE [LARGE SCALE GENOMIC DNA]</scope>
    <source>
        <strain evidence="2 3">BRFM310</strain>
    </source>
</reference>
<accession>A0A1Y2J520</accession>
<organism evidence="2 3">
    <name type="scientific">Trametes coccinea (strain BRFM310)</name>
    <name type="common">Pycnoporus coccineus</name>
    <dbReference type="NCBI Taxonomy" id="1353009"/>
    <lineage>
        <taxon>Eukaryota</taxon>
        <taxon>Fungi</taxon>
        <taxon>Dikarya</taxon>
        <taxon>Basidiomycota</taxon>
        <taxon>Agaricomycotina</taxon>
        <taxon>Agaricomycetes</taxon>
        <taxon>Polyporales</taxon>
        <taxon>Polyporaceae</taxon>
        <taxon>Trametes</taxon>
    </lineage>
</organism>
<dbReference type="Proteomes" id="UP000193067">
    <property type="component" value="Unassembled WGS sequence"/>
</dbReference>
<feature type="signal peptide" evidence="1">
    <location>
        <begin position="1"/>
        <end position="32"/>
    </location>
</feature>
<keyword evidence="1" id="KW-0732">Signal</keyword>
<protein>
    <submittedName>
        <fullName evidence="2">Uncharacterized protein</fullName>
    </submittedName>
</protein>
<name>A0A1Y2J520_TRAC3</name>